<organism evidence="5">
    <name type="scientific">uncultured Campylobacterales bacterium</name>
    <dbReference type="NCBI Taxonomy" id="352960"/>
    <lineage>
        <taxon>Bacteria</taxon>
        <taxon>Pseudomonadati</taxon>
        <taxon>Campylobacterota</taxon>
        <taxon>Epsilonproteobacteria</taxon>
        <taxon>Campylobacterales</taxon>
        <taxon>environmental samples</taxon>
    </lineage>
</organism>
<dbReference type="Pfam" id="PF10531">
    <property type="entry name" value="SLBB"/>
    <property type="match status" value="4"/>
</dbReference>
<feature type="domain" description="Soluble ligand binding" evidence="4">
    <location>
        <begin position="262"/>
        <end position="304"/>
    </location>
</feature>
<accession>A0A6S6T8F3</accession>
<dbReference type="Gene3D" id="3.30.1950.10">
    <property type="entry name" value="wza like domain"/>
    <property type="match status" value="1"/>
</dbReference>
<sequence>MMDINKKSKQIKSETVKSSTPSTISIQKKEESLPIKKKRVKINEKTIEVSNPFTFKKNKDLLTKYQSLKINNSSDKLYRFSESFFKNSNKLEPSNLPTPNKYKLKTKDILKITINGPKYIEYKVQIDKNGNINVPNVGNINIANQTFIDAKNKIKNRLETAYPNIDIFIDVNEFASIQIQISGNVKNPGIYNIPAFSSIKDVLILSNGINNIGSLRNIKLISGDKIHTIDLYKVFGASQANDTLLKNKDKIYIPKADKLISLKGEVSSPAIYELKNSENFRSLFKYASGLSPKANKNKIKLTRYQNNKTRKTYTLSLNQLYSYYPVNGDTIEIYPISVLESMQVLIQGNILRSGSYEIPSDKSLKTLILKSQKQGNFFLSNLSDVVSIKRNSLKNNTIEITSLENILNGLEKISLNTNDEVYFFNNLELKENPYIYVKGRVLTAPVKIQFNSNMRIKNLSNIVNFRNEIYLDVDNNECKNLKKNCRRELIKNDKNVLIKRITNDGIKEYLIDTSTNPYFELKAFDEVEYFDYYQNNKKIQVSIYGEILRSGVYNKVSNMILSDLIELSGGLNKKAYTNKIEIVRYSIINNQREKKVYTLSLNKNLNFKLEDDDEVFIRRIPNYNDKKSVYLSGEIMFPGRYAIENGESLADIIIRAGGYSRNAFLDGAVFTRASIKELQKIELDKSLRELKTKSALIAASPEDIGEDKSNLMANINNIIEEAKKIEVIGRLSIDLNNELDSNYTILENNDRLYIPTVNSTVTIVGEVFNPTSFVYKPNLKLQDYLKKAGGLKYSADNKSIYIVKANGEAKKVKNGWFFKDNPTISLGEIIVIPKKINIKSKMSIFKDVAEITYKLAVTIASLHTVGAI</sequence>
<keyword evidence="1" id="KW-0732">Signal</keyword>
<evidence type="ECO:0000259" key="4">
    <source>
        <dbReference type="Pfam" id="PF10531"/>
    </source>
</evidence>
<feature type="domain" description="Soluble ligand binding" evidence="4">
    <location>
        <begin position="179"/>
        <end position="223"/>
    </location>
</feature>
<reference evidence="5" key="1">
    <citation type="submission" date="2020-01" db="EMBL/GenBank/DDBJ databases">
        <authorList>
            <person name="Meier V. D."/>
            <person name="Meier V D."/>
        </authorList>
    </citation>
    <scope>NUCLEOTIDE SEQUENCE</scope>
    <source>
        <strain evidence="5">HLG_WM_MAG_12</strain>
    </source>
</reference>
<dbReference type="InterPro" id="IPR049712">
    <property type="entry name" value="Poly_export"/>
</dbReference>
<feature type="domain" description="Polysaccharide export protein N-terminal" evidence="3">
    <location>
        <begin position="97"/>
        <end position="169"/>
    </location>
</feature>
<name>A0A6S6T8F3_9BACT</name>
<feature type="compositionally biased region" description="Polar residues" evidence="2">
    <location>
        <begin position="16"/>
        <end position="26"/>
    </location>
</feature>
<dbReference type="AlphaFoldDB" id="A0A6S6T8F3"/>
<feature type="compositionally biased region" description="Basic and acidic residues" evidence="2">
    <location>
        <begin position="1"/>
        <end position="15"/>
    </location>
</feature>
<dbReference type="Gene3D" id="3.10.560.10">
    <property type="entry name" value="Outer membrane lipoprotein wza domain like"/>
    <property type="match status" value="5"/>
</dbReference>
<dbReference type="InterPro" id="IPR003715">
    <property type="entry name" value="Poly_export_N"/>
</dbReference>
<dbReference type="InterPro" id="IPR019554">
    <property type="entry name" value="Soluble_ligand-bd"/>
</dbReference>
<protein>
    <submittedName>
        <fullName evidence="5">Uncharacterized protein</fullName>
    </submittedName>
</protein>
<dbReference type="GO" id="GO:0015159">
    <property type="term" value="F:polysaccharide transmembrane transporter activity"/>
    <property type="evidence" value="ECO:0007669"/>
    <property type="project" value="InterPro"/>
</dbReference>
<evidence type="ECO:0000256" key="1">
    <source>
        <dbReference type="ARBA" id="ARBA00022729"/>
    </source>
</evidence>
<dbReference type="PANTHER" id="PTHR33619:SF3">
    <property type="entry name" value="POLYSACCHARIDE EXPORT PROTEIN GFCE-RELATED"/>
    <property type="match status" value="1"/>
</dbReference>
<evidence type="ECO:0000256" key="2">
    <source>
        <dbReference type="SAM" id="MobiDB-lite"/>
    </source>
</evidence>
<dbReference type="PANTHER" id="PTHR33619">
    <property type="entry name" value="POLYSACCHARIDE EXPORT PROTEIN GFCE-RELATED"/>
    <property type="match status" value="1"/>
</dbReference>
<dbReference type="EMBL" id="CACVAW010000051">
    <property type="protein sequence ID" value="CAA6812868.1"/>
    <property type="molecule type" value="Genomic_DNA"/>
</dbReference>
<evidence type="ECO:0000259" key="3">
    <source>
        <dbReference type="Pfam" id="PF02563"/>
    </source>
</evidence>
<feature type="domain" description="Soluble ligand binding" evidence="4">
    <location>
        <begin position="541"/>
        <end position="584"/>
    </location>
</feature>
<feature type="region of interest" description="Disordered" evidence="2">
    <location>
        <begin position="1"/>
        <end position="28"/>
    </location>
</feature>
<proteinExistence type="predicted"/>
<gene>
    <name evidence="5" type="ORF">HELGO_WM21776</name>
</gene>
<evidence type="ECO:0000313" key="5">
    <source>
        <dbReference type="EMBL" id="CAA6812868.1"/>
    </source>
</evidence>
<feature type="domain" description="Soluble ligand binding" evidence="4">
    <location>
        <begin position="761"/>
        <end position="807"/>
    </location>
</feature>
<dbReference type="Pfam" id="PF02563">
    <property type="entry name" value="Poly_export"/>
    <property type="match status" value="1"/>
</dbReference>